<dbReference type="GO" id="GO:0043066">
    <property type="term" value="P:negative regulation of apoptotic process"/>
    <property type="evidence" value="ECO:0007669"/>
    <property type="project" value="InterPro"/>
</dbReference>
<evidence type="ECO:0000256" key="9">
    <source>
        <dbReference type="ARBA" id="ARBA00065297"/>
    </source>
</evidence>
<evidence type="ECO:0000256" key="3">
    <source>
        <dbReference type="ARBA" id="ARBA00007795"/>
    </source>
</evidence>
<dbReference type="PANTHER" id="PTHR13342:SF2">
    <property type="entry name" value="RAGULATOR COMPLEX PROTEIN LAMTOR5"/>
    <property type="match status" value="1"/>
</dbReference>
<dbReference type="GO" id="GO:0005764">
    <property type="term" value="C:lysosome"/>
    <property type="evidence" value="ECO:0007669"/>
    <property type="project" value="UniProtKB-SubCell"/>
</dbReference>
<evidence type="ECO:0000313" key="11">
    <source>
        <dbReference type="Ensembl" id="ENSRFEP00010014692.1"/>
    </source>
</evidence>
<dbReference type="PANTHER" id="PTHR13342">
    <property type="entry name" value="RAGULATOR COMPLEX PROTEIN LAMTOR5"/>
    <property type="match status" value="1"/>
</dbReference>
<evidence type="ECO:0000256" key="8">
    <source>
        <dbReference type="ARBA" id="ARBA00053820"/>
    </source>
</evidence>
<reference evidence="11 12" key="1">
    <citation type="journal article" date="2015" name="Annu Rev Anim Biosci">
        <title>The Genome 10K Project: a way forward.</title>
        <authorList>
            <person name="Koepfli K.P."/>
            <person name="Paten B."/>
            <person name="O'Brien S.J."/>
            <person name="Koepfli K.P."/>
            <person name="Paten B."/>
            <person name="Antunes A."/>
            <person name="Belov K."/>
            <person name="Bustamante C."/>
            <person name="Castoe T.A."/>
            <person name="Clawson H."/>
            <person name="Crawford A.J."/>
            <person name="Diekhans M."/>
            <person name="Distel D."/>
            <person name="Durbin R."/>
            <person name="Earl D."/>
            <person name="Fujita M.K."/>
            <person name="Gamble T."/>
            <person name="Georges A."/>
            <person name="Gemmell N."/>
            <person name="Gilbert M.T."/>
            <person name="Graves J.M."/>
            <person name="Green R.E."/>
            <person name="Hickey G."/>
            <person name="Jarvis E.D."/>
            <person name="Johnson W."/>
            <person name="Komissarov A."/>
            <person name="Korf I."/>
            <person name="Kuhn R."/>
            <person name="Larkin D.M."/>
            <person name="Lewin H."/>
            <person name="Lopez J.V."/>
            <person name="Ma J."/>
            <person name="Marques-Bonet T."/>
            <person name="Miller W."/>
            <person name="Murphy R."/>
            <person name="Pevzner P."/>
            <person name="Shapiro B."/>
            <person name="Steiner C."/>
            <person name="Tamazian G."/>
            <person name="Venkatesh B."/>
            <person name="Wang J."/>
            <person name="Wayne R."/>
            <person name="Wiley E."/>
            <person name="Yang H."/>
            <person name="Zhang G."/>
            <person name="Haussler D."/>
            <person name="Ryder O."/>
            <person name="O'Brien S.J."/>
        </authorList>
    </citation>
    <scope>NUCLEOTIDE SEQUENCE</scope>
</reference>
<keyword evidence="5" id="KW-0963">Cytoplasm</keyword>
<dbReference type="InParanoid" id="A0A671EWN3"/>
<dbReference type="Ensembl" id="ENSRFET00010016052.1">
    <property type="protein sequence ID" value="ENSRFEP00010014692.1"/>
    <property type="gene ID" value="ENSRFEG00010009934.1"/>
</dbReference>
<feature type="region of interest" description="Disordered" evidence="10">
    <location>
        <begin position="96"/>
        <end position="120"/>
    </location>
</feature>
<comment type="function">
    <text evidence="8">As part of the Ragulator complex it is involved in amino acid sensing and activation of mTORC1, a signaling complex promoting cell growth in response to growth factors, energy levels, and amino acids. Activated by amino acids through a mechanism involving the lysosomal V-ATPase, the Ragulator plays a dual role for the small GTPases Rag (RagA/RRAGA, RagB/RRAGB, RagC/RRAGC and/or RagD/RRAGD): it (1) acts as a guanine nucleotide exchange factor (GEF), activating the small GTPases Rag and (2) mediates recruitment of Rag GTPases to the lysosome membrane. Activated Ragulator and Rag GTPases function as a scaffold recruiting mTORC1 to lysosomes where it is in turn activated. When complexed to BIRC5, interferes with apoptosome assembly, preventing recruitment of pro-caspase-9 to oligomerized APAF1, thereby selectively suppressing apoptosis initiated via the mitochondrial/cytochrome c pathway.</text>
</comment>
<dbReference type="InterPro" id="IPR024135">
    <property type="entry name" value="LAMTOR5"/>
</dbReference>
<dbReference type="GO" id="GO:0005085">
    <property type="term" value="F:guanyl-nucleotide exchange factor activity"/>
    <property type="evidence" value="ECO:0007669"/>
    <property type="project" value="TreeGrafter"/>
</dbReference>
<reference evidence="12" key="3">
    <citation type="submission" date="2018-12" db="EMBL/GenBank/DDBJ databases">
        <title>G10K-VGP greater horseshoe bat female genome, primary haplotype.</title>
        <authorList>
            <person name="Teeling E."/>
            <person name="Myers G."/>
            <person name="Vernes S."/>
            <person name="Pippel M."/>
            <person name="Winkler S."/>
            <person name="Fedrigo O."/>
            <person name="Rhie A."/>
            <person name="Koren S."/>
            <person name="Phillippy A."/>
            <person name="Lewin H."/>
            <person name="Damas J."/>
            <person name="Howe K."/>
            <person name="Mountcastle J."/>
            <person name="Jarvis E.D."/>
        </authorList>
    </citation>
    <scope>NUCLEOTIDE SEQUENCE [LARGE SCALE GENOMIC DNA]</scope>
</reference>
<dbReference type="GO" id="GO:0071986">
    <property type="term" value="C:Ragulator complex"/>
    <property type="evidence" value="ECO:0007669"/>
    <property type="project" value="InterPro"/>
</dbReference>
<evidence type="ECO:0000313" key="12">
    <source>
        <dbReference type="Proteomes" id="UP000472240"/>
    </source>
</evidence>
<protein>
    <recommendedName>
        <fullName evidence="4">Ragulator complex protein LAMTOR5</fullName>
    </recommendedName>
    <alternativeName>
        <fullName evidence="7">Late endosomal/lysosomal adaptor and MAPK and MTOR activator 5</fullName>
    </alternativeName>
</protein>
<dbReference type="Pfam" id="PF16672">
    <property type="entry name" value="LAMTOR5"/>
    <property type="match status" value="1"/>
</dbReference>
<evidence type="ECO:0000256" key="1">
    <source>
        <dbReference type="ARBA" id="ARBA00004371"/>
    </source>
</evidence>
<evidence type="ECO:0000256" key="5">
    <source>
        <dbReference type="ARBA" id="ARBA00022490"/>
    </source>
</evidence>
<evidence type="ECO:0000256" key="10">
    <source>
        <dbReference type="SAM" id="MobiDB-lite"/>
    </source>
</evidence>
<reference evidence="11" key="4">
    <citation type="submission" date="2025-08" db="UniProtKB">
        <authorList>
            <consortium name="Ensembl"/>
        </authorList>
    </citation>
    <scope>IDENTIFICATION</scope>
</reference>
<reference evidence="11" key="5">
    <citation type="submission" date="2025-09" db="UniProtKB">
        <authorList>
            <consortium name="Ensembl"/>
        </authorList>
    </citation>
    <scope>IDENTIFICATION</scope>
</reference>
<dbReference type="AlphaFoldDB" id="A0A671EWN3"/>
<comment type="subcellular location">
    <subcellularLocation>
        <location evidence="2">Cytoplasm</location>
    </subcellularLocation>
    <subcellularLocation>
        <location evidence="1">Lysosome</location>
    </subcellularLocation>
</comment>
<keyword evidence="12" id="KW-1185">Reference proteome</keyword>
<evidence type="ECO:0000256" key="7">
    <source>
        <dbReference type="ARBA" id="ARBA00032692"/>
    </source>
</evidence>
<comment type="similarity">
    <text evidence="3">Belongs to the LAMTOR5 family.</text>
</comment>
<accession>A0A671EWN3</accession>
<evidence type="ECO:0000256" key="6">
    <source>
        <dbReference type="ARBA" id="ARBA00023228"/>
    </source>
</evidence>
<name>A0A671EWN3_RHIFE</name>
<proteinExistence type="inferred from homology"/>
<evidence type="ECO:0000256" key="2">
    <source>
        <dbReference type="ARBA" id="ARBA00004496"/>
    </source>
</evidence>
<reference evidence="11 12" key="2">
    <citation type="journal article" date="2018" name="Annu Rev Anim Biosci">
        <title>Bat Biology, Genomes, and the Bat1K Project: To Generate Chromosome-Level Genomes for All Living Bat Species.</title>
        <authorList>
            <person name="Teeling E.C."/>
            <person name="Vernes S.C."/>
            <person name="Davalos L.M."/>
            <person name="Ray D.A."/>
            <person name="Gilbert M.T.P."/>
            <person name="Myers E."/>
        </authorList>
    </citation>
    <scope>NUCLEOTIDE SEQUENCE</scope>
</reference>
<feature type="compositionally biased region" description="Basic and acidic residues" evidence="10">
    <location>
        <begin position="106"/>
        <end position="115"/>
    </location>
</feature>
<sequence length="259" mass="27781">LLGHVVSPPSLRTLSPGPCVFSPSLPHRQVTVKRIQGSADVSESVESESKGHIPKTKWLARNRGSDDQLQTSLLRGKTCATWFRTEPGAGPLTCHQAGSSTRAQLGRREPRERSQHTTRRLRREVWPFGGAVPARVALVSCDREVLAASGGGSSDYLRRPGPGWTAGDMEATLEQHLEDTMKNPSIVGVLCTDSQGLNLGCRGTLSDEHAGVISVLSQQAAKLTADPTDIPVVCLESDNGNIMIQKHDGITVAVHKMAS</sequence>
<dbReference type="GeneTree" id="ENSGT00390000006247"/>
<comment type="subunit">
    <text evidence="9">Homodimer. Part of the Ragulator complex composed of LAMTOR1, LAMTOR2, LAMTOR3, LAMTOR4 and LAMTOR5. LAMTOR4 and LAMTOR5 form a heterodimer that interacts, through LAMTOR1, with a LAMTOR2, LAMTOR3 heterodimer. The Ragulator complex interacts with both the mTORC1 complex and heterodimers constituted of the Rag GTPases RagA/RRAGA, RagB/RRAGB, RagC/RRAGC and RagD/RRAGD; regulated by amino acid availability. The Ragulator complex interacts with SLC38A9; the probable amino acid sensor. Component of the lysosomal folliculin complex (LFC), composed of FLCN, FNIP1 (or FNIP2), RagA/RRAGA or RagB/RRAGB GDP-bound, RagC/RRAGC or RagD/RRAGD GTP-bound, and Ragulator. Interacts with phosphorylated BIRC5; the resulting complex binds pro-caspase-9, as well as active caspase-9, but much less efficiently. Interacts with SUPV3L1.</text>
</comment>
<evidence type="ECO:0000256" key="4">
    <source>
        <dbReference type="ARBA" id="ARBA00016079"/>
    </source>
</evidence>
<dbReference type="GO" id="GO:0071230">
    <property type="term" value="P:cellular response to amino acid stimulus"/>
    <property type="evidence" value="ECO:0007669"/>
    <property type="project" value="TreeGrafter"/>
</dbReference>
<dbReference type="PRINTS" id="PR02092">
    <property type="entry name" value="HEPBVIRUSXIP"/>
</dbReference>
<organism evidence="11 12">
    <name type="scientific">Rhinolophus ferrumequinum</name>
    <name type="common">Greater horseshoe bat</name>
    <dbReference type="NCBI Taxonomy" id="59479"/>
    <lineage>
        <taxon>Eukaryota</taxon>
        <taxon>Metazoa</taxon>
        <taxon>Chordata</taxon>
        <taxon>Craniata</taxon>
        <taxon>Vertebrata</taxon>
        <taxon>Euteleostomi</taxon>
        <taxon>Mammalia</taxon>
        <taxon>Eutheria</taxon>
        <taxon>Laurasiatheria</taxon>
        <taxon>Chiroptera</taxon>
        <taxon>Yinpterochiroptera</taxon>
        <taxon>Rhinolophoidea</taxon>
        <taxon>Rhinolophidae</taxon>
        <taxon>Rhinolophinae</taxon>
        <taxon>Rhinolophus</taxon>
    </lineage>
</organism>
<dbReference type="FunFam" id="3.30.450.30:FF:000005">
    <property type="entry name" value="Ragulator complex protein LAMTOR5 homolog"/>
    <property type="match status" value="1"/>
</dbReference>
<keyword evidence="6" id="KW-0458">Lysosome</keyword>
<dbReference type="Gene3D" id="3.30.450.30">
    <property type="entry name" value="Dynein light chain 2a, cytoplasmic"/>
    <property type="match status" value="1"/>
</dbReference>
<dbReference type="GO" id="GO:1904263">
    <property type="term" value="P:positive regulation of TORC1 signaling"/>
    <property type="evidence" value="ECO:0007669"/>
    <property type="project" value="TreeGrafter"/>
</dbReference>
<dbReference type="Proteomes" id="UP000472240">
    <property type="component" value="Chromosome 22"/>
</dbReference>